<dbReference type="Pfam" id="PF00196">
    <property type="entry name" value="GerE"/>
    <property type="match status" value="1"/>
</dbReference>
<sequence>MDGSSRQFAAPMPVTQQADTGCTVTLSAFAVWGGPPDIAAVLVVRCPPGTAPDTERKGPAGPRRPVLTRVDARILEGIAAGQSTLRLASRLHFSRQNIDYRVTGLMRRFEVPNRTALVSRAFSTGMLDAGIWPPKVIEDFVR</sequence>
<gene>
    <name evidence="2" type="ORF">E4099_28860</name>
</gene>
<dbReference type="GO" id="GO:0006355">
    <property type="term" value="P:regulation of DNA-templated transcription"/>
    <property type="evidence" value="ECO:0007669"/>
    <property type="project" value="InterPro"/>
</dbReference>
<proteinExistence type="predicted"/>
<dbReference type="InterPro" id="IPR016032">
    <property type="entry name" value="Sig_transdc_resp-reg_C-effctor"/>
</dbReference>
<keyword evidence="3" id="KW-1185">Reference proteome</keyword>
<protein>
    <submittedName>
        <fullName evidence="2">LuxR family transcriptional regulator</fullName>
    </submittedName>
</protein>
<evidence type="ECO:0000259" key="1">
    <source>
        <dbReference type="SMART" id="SM00421"/>
    </source>
</evidence>
<dbReference type="EMBL" id="SRID01000450">
    <property type="protein sequence ID" value="TGA90144.1"/>
    <property type="molecule type" value="Genomic_DNA"/>
</dbReference>
<dbReference type="RefSeq" id="WP_135342071.1">
    <property type="nucleotide sequence ID" value="NZ_JBHLTX010000028.1"/>
</dbReference>
<dbReference type="InterPro" id="IPR036388">
    <property type="entry name" value="WH-like_DNA-bd_sf"/>
</dbReference>
<dbReference type="Proteomes" id="UP000297948">
    <property type="component" value="Unassembled WGS sequence"/>
</dbReference>
<organism evidence="2 3">
    <name type="scientific">Streptomyces palmae</name>
    <dbReference type="NCBI Taxonomy" id="1701085"/>
    <lineage>
        <taxon>Bacteria</taxon>
        <taxon>Bacillati</taxon>
        <taxon>Actinomycetota</taxon>
        <taxon>Actinomycetes</taxon>
        <taxon>Kitasatosporales</taxon>
        <taxon>Streptomycetaceae</taxon>
        <taxon>Streptomyces</taxon>
    </lineage>
</organism>
<dbReference type="OrthoDB" id="46486at2"/>
<dbReference type="Gene3D" id="1.10.10.10">
    <property type="entry name" value="Winged helix-like DNA-binding domain superfamily/Winged helix DNA-binding domain"/>
    <property type="match status" value="1"/>
</dbReference>
<dbReference type="SUPFAM" id="SSF46894">
    <property type="entry name" value="C-terminal effector domain of the bipartite response regulators"/>
    <property type="match status" value="1"/>
</dbReference>
<comment type="caution">
    <text evidence="2">The sequence shown here is derived from an EMBL/GenBank/DDBJ whole genome shotgun (WGS) entry which is preliminary data.</text>
</comment>
<dbReference type="InterPro" id="IPR000792">
    <property type="entry name" value="Tscrpt_reg_LuxR_C"/>
</dbReference>
<dbReference type="SMART" id="SM00421">
    <property type="entry name" value="HTH_LUXR"/>
    <property type="match status" value="1"/>
</dbReference>
<evidence type="ECO:0000313" key="2">
    <source>
        <dbReference type="EMBL" id="TGA90144.1"/>
    </source>
</evidence>
<accession>A0A4Z0G2U3</accession>
<dbReference type="GO" id="GO:0003677">
    <property type="term" value="F:DNA binding"/>
    <property type="evidence" value="ECO:0007669"/>
    <property type="project" value="InterPro"/>
</dbReference>
<reference evidence="2 3" key="1">
    <citation type="submission" date="2019-03" db="EMBL/GenBank/DDBJ databases">
        <authorList>
            <person name="Gonzalez-Pimentel J.L."/>
        </authorList>
    </citation>
    <scope>NUCLEOTIDE SEQUENCE [LARGE SCALE GENOMIC DNA]</scope>
    <source>
        <strain evidence="2 3">JCM 31289</strain>
    </source>
</reference>
<name>A0A4Z0G2U3_9ACTN</name>
<evidence type="ECO:0000313" key="3">
    <source>
        <dbReference type="Proteomes" id="UP000297948"/>
    </source>
</evidence>
<feature type="domain" description="HTH luxR-type" evidence="1">
    <location>
        <begin position="64"/>
        <end position="121"/>
    </location>
</feature>
<dbReference type="AlphaFoldDB" id="A0A4Z0G2U3"/>